<sequence>MDRPQGNIANSSGTVLEQNVVSTFKAKGFEVVKYSFWEKNKNKYGGELILKNVPFESIYGHKAYTEFLLKSKKYNLEIRIECKWQQSPGSVDEKLPYLYLNCVESMLENHIIIIIDGGGYKEGALKWIKESARTRKYQNSNMKNIQIMNIVEFMTWANNNF</sequence>
<organism evidence="2">
    <name type="scientific">Caulerpa manorensis</name>
    <dbReference type="NCBI Taxonomy" id="717648"/>
    <lineage>
        <taxon>Eukaryota</taxon>
        <taxon>Viridiplantae</taxon>
        <taxon>Chlorophyta</taxon>
        <taxon>core chlorophytes</taxon>
        <taxon>Ulvophyceae</taxon>
        <taxon>TCBD clade</taxon>
        <taxon>Bryopsidales</taxon>
        <taxon>Halimedineae</taxon>
        <taxon>Caulerpaceae</taxon>
        <taxon>Caulerpa</taxon>
    </lineage>
</organism>
<dbReference type="GeneID" id="36489764"/>
<evidence type="ECO:0000259" key="1">
    <source>
        <dbReference type="Pfam" id="PF20472"/>
    </source>
</evidence>
<feature type="domain" description="PD-(D/E)XK nuclease" evidence="1">
    <location>
        <begin position="9"/>
        <end position="161"/>
    </location>
</feature>
<dbReference type="InterPro" id="IPR046821">
    <property type="entry name" value="PDDEXK_11"/>
</dbReference>
<dbReference type="Pfam" id="PF20472">
    <property type="entry name" value="PDDEXK_11"/>
    <property type="match status" value="1"/>
</dbReference>
<geneLocation type="chloroplast" evidence="2"/>
<accession>A0A2P0QIA7</accession>
<gene>
    <name evidence="2" type="primary">orf159</name>
</gene>
<keyword evidence="2" id="KW-0150">Chloroplast</keyword>
<reference evidence="2" key="1">
    <citation type="submission" date="2017-03" db="EMBL/GenBank/DDBJ databases">
        <title>Chloroplast genome evolution in siphonous green algae.</title>
        <authorList>
            <person name="Cremen M.C."/>
            <person name="Marcelino V.R."/>
            <person name="Verbruggen H."/>
        </authorList>
    </citation>
    <scope>NUCLEOTIDE SEQUENCE</scope>
</reference>
<evidence type="ECO:0000313" key="2">
    <source>
        <dbReference type="EMBL" id="ARO74495.1"/>
    </source>
</evidence>
<dbReference type="RefSeq" id="YP_009472844.1">
    <property type="nucleotide sequence ID" value="NC_037367.1"/>
</dbReference>
<keyword evidence="2" id="KW-0934">Plastid</keyword>
<proteinExistence type="predicted"/>
<dbReference type="AlphaFoldDB" id="A0A2P0QIA7"/>
<dbReference type="EMBL" id="KY819068">
    <property type="protein sequence ID" value="ARO74495.1"/>
    <property type="molecule type" value="Genomic_DNA"/>
</dbReference>
<protein>
    <recommendedName>
        <fullName evidence="1">PD-(D/E)XK nuclease domain-containing protein</fullName>
    </recommendedName>
</protein>
<name>A0A2P0QIA7_9CHLO</name>